<comment type="caution">
    <text evidence="10">The sequence shown here is derived from an EMBL/GenBank/DDBJ whole genome shotgun (WGS) entry which is preliminary data.</text>
</comment>
<evidence type="ECO:0000256" key="3">
    <source>
        <dbReference type="ARBA" id="ARBA00022787"/>
    </source>
</evidence>
<comment type="similarity">
    <text evidence="7">Belongs to the AAA ATPase family.</text>
</comment>
<dbReference type="Pfam" id="PF00004">
    <property type="entry name" value="AAA"/>
    <property type="match status" value="1"/>
</dbReference>
<dbReference type="InterPro" id="IPR027417">
    <property type="entry name" value="P-loop_NTPase"/>
</dbReference>
<sequence length="479" mass="52917">MTNIRKGVLYSGAQQYYYLSKSALLKELTVLSASLVGDVGSGGLAMGSGNSKPAANTRAPEARSNGPSAKEELIGMVVDGVLLYGMFVTAKYVYKSMKPMIDEYMQSEGSRTRLQHRLQRSGRPVFRTTYYEEVIAGDIVDPHDIDVTFEDIGGLEQQKRDIYDLVVLPLKCPEYFSARGKLMSAPKGILLYGKPGTGKTMLAKAIAKESGAFFIDLKISTIMSKWFGESQKLVRAAFTLAQKLAPCIIFIDEVDSFMGKRNGVSDPNLASMKTEFMALWDGFTQLSTEQGYGVIVLGATNRPGDVDPAFLRRMPRTFEIGLPNAEQREKILRLQLRGEAVERGFDFRQLSIDTVHYSGSDLKELCRAALMIPLREHIEKVRANEPPPSAIVTSANPSQKVVEPPIISMRPLMMQDFDEARTLVQPTGATAYAYEAAQQSRSGQPPTDMPVDMDLFAAVMAAGFQQLMGQYGQPNRRQQ</sequence>
<dbReference type="GO" id="GO:0016887">
    <property type="term" value="F:ATP hydrolysis activity"/>
    <property type="evidence" value="ECO:0007669"/>
    <property type="project" value="InterPro"/>
</dbReference>
<organism evidence="10 11">
    <name type="scientific">Pythium oligandrum</name>
    <name type="common">Mycoparasitic fungus</name>
    <dbReference type="NCBI Taxonomy" id="41045"/>
    <lineage>
        <taxon>Eukaryota</taxon>
        <taxon>Sar</taxon>
        <taxon>Stramenopiles</taxon>
        <taxon>Oomycota</taxon>
        <taxon>Peronosporomycetes</taxon>
        <taxon>Pythiales</taxon>
        <taxon>Pythiaceae</taxon>
        <taxon>Pythium</taxon>
    </lineage>
</organism>
<evidence type="ECO:0000256" key="1">
    <source>
        <dbReference type="ARBA" id="ARBA00004572"/>
    </source>
</evidence>
<evidence type="ECO:0000256" key="8">
    <source>
        <dbReference type="SAM" id="MobiDB-lite"/>
    </source>
</evidence>
<keyword evidence="2 7" id="KW-0547">Nucleotide-binding</keyword>
<keyword evidence="5" id="KW-0175">Coiled coil</keyword>
<evidence type="ECO:0000256" key="6">
    <source>
        <dbReference type="ARBA" id="ARBA00023128"/>
    </source>
</evidence>
<protein>
    <recommendedName>
        <fullName evidence="9">AAA+ ATPase domain-containing protein</fullName>
    </recommendedName>
</protein>
<evidence type="ECO:0000313" key="11">
    <source>
        <dbReference type="Proteomes" id="UP000794436"/>
    </source>
</evidence>
<dbReference type="PANTHER" id="PTHR45644:SF3">
    <property type="entry name" value="FI08533P-RELATED"/>
    <property type="match status" value="1"/>
</dbReference>
<keyword evidence="3" id="KW-0472">Membrane</keyword>
<feature type="region of interest" description="Disordered" evidence="8">
    <location>
        <begin position="47"/>
        <end position="67"/>
    </location>
</feature>
<dbReference type="GO" id="GO:0005524">
    <property type="term" value="F:ATP binding"/>
    <property type="evidence" value="ECO:0007669"/>
    <property type="project" value="UniProtKB-KW"/>
</dbReference>
<dbReference type="PROSITE" id="PS00674">
    <property type="entry name" value="AAA"/>
    <property type="match status" value="1"/>
</dbReference>
<evidence type="ECO:0000256" key="4">
    <source>
        <dbReference type="ARBA" id="ARBA00022840"/>
    </source>
</evidence>
<comment type="subcellular location">
    <subcellularLocation>
        <location evidence="1">Mitochondrion outer membrane</location>
        <topology evidence="1">Single-pass membrane protein</topology>
    </subcellularLocation>
</comment>
<dbReference type="Proteomes" id="UP000794436">
    <property type="component" value="Unassembled WGS sequence"/>
</dbReference>
<dbReference type="SMART" id="SM00382">
    <property type="entry name" value="AAA"/>
    <property type="match status" value="1"/>
</dbReference>
<keyword evidence="11" id="KW-1185">Reference proteome</keyword>
<dbReference type="PANTHER" id="PTHR45644">
    <property type="entry name" value="AAA ATPASE, PUTATIVE (AFU_ORTHOLOGUE AFUA_2G12920)-RELATED-RELATED"/>
    <property type="match status" value="1"/>
</dbReference>
<dbReference type="InterPro" id="IPR003959">
    <property type="entry name" value="ATPase_AAA_core"/>
</dbReference>
<proteinExistence type="inferred from homology"/>
<gene>
    <name evidence="10" type="ORF">Poli38472_008477</name>
</gene>
<keyword evidence="4 7" id="KW-0067">ATP-binding</keyword>
<keyword evidence="3" id="KW-1000">Mitochondrion outer membrane</keyword>
<dbReference type="InterPro" id="IPR051701">
    <property type="entry name" value="Mito_OM_Translocase_MSP1"/>
</dbReference>
<dbReference type="Gene3D" id="1.10.8.60">
    <property type="match status" value="1"/>
</dbReference>
<dbReference type="FunFam" id="3.40.50.300:FF:001025">
    <property type="entry name" value="ATPase family, AAA domain-containing 2B"/>
    <property type="match status" value="1"/>
</dbReference>
<keyword evidence="6" id="KW-0496">Mitochondrion</keyword>
<evidence type="ECO:0000256" key="2">
    <source>
        <dbReference type="ARBA" id="ARBA00022741"/>
    </source>
</evidence>
<dbReference type="EMBL" id="SPLM01000146">
    <property type="protein sequence ID" value="TMW55829.1"/>
    <property type="molecule type" value="Genomic_DNA"/>
</dbReference>
<name>A0A8K1FCH2_PYTOL</name>
<dbReference type="SUPFAM" id="SSF52540">
    <property type="entry name" value="P-loop containing nucleoside triphosphate hydrolases"/>
    <property type="match status" value="1"/>
</dbReference>
<feature type="domain" description="AAA+ ATPase" evidence="9">
    <location>
        <begin position="185"/>
        <end position="326"/>
    </location>
</feature>
<dbReference type="OrthoDB" id="10254455at2759"/>
<dbReference type="InterPro" id="IPR003593">
    <property type="entry name" value="AAA+_ATPase"/>
</dbReference>
<dbReference type="Gene3D" id="3.40.50.300">
    <property type="entry name" value="P-loop containing nucleotide triphosphate hydrolases"/>
    <property type="match status" value="1"/>
</dbReference>
<evidence type="ECO:0000313" key="10">
    <source>
        <dbReference type="EMBL" id="TMW55829.1"/>
    </source>
</evidence>
<dbReference type="InterPro" id="IPR003960">
    <property type="entry name" value="ATPase_AAA_CS"/>
</dbReference>
<evidence type="ECO:0000256" key="7">
    <source>
        <dbReference type="RuleBase" id="RU003651"/>
    </source>
</evidence>
<dbReference type="InterPro" id="IPR041569">
    <property type="entry name" value="AAA_lid_3"/>
</dbReference>
<reference evidence="10" key="1">
    <citation type="submission" date="2019-03" db="EMBL/GenBank/DDBJ databases">
        <title>Long read genome sequence of the mycoparasitic Pythium oligandrum ATCC 38472 isolated from sugarbeet rhizosphere.</title>
        <authorList>
            <person name="Gaulin E."/>
        </authorList>
    </citation>
    <scope>NUCLEOTIDE SEQUENCE</scope>
    <source>
        <strain evidence="10">ATCC 38472_TT</strain>
    </source>
</reference>
<evidence type="ECO:0000259" key="9">
    <source>
        <dbReference type="SMART" id="SM00382"/>
    </source>
</evidence>
<evidence type="ECO:0000256" key="5">
    <source>
        <dbReference type="ARBA" id="ARBA00023054"/>
    </source>
</evidence>
<dbReference type="Pfam" id="PF17862">
    <property type="entry name" value="AAA_lid_3"/>
    <property type="match status" value="1"/>
</dbReference>
<dbReference type="GO" id="GO:0005741">
    <property type="term" value="C:mitochondrial outer membrane"/>
    <property type="evidence" value="ECO:0007669"/>
    <property type="project" value="UniProtKB-SubCell"/>
</dbReference>
<dbReference type="AlphaFoldDB" id="A0A8K1FCH2"/>
<accession>A0A8K1FCH2</accession>